<comment type="caution">
    <text evidence="2">The sequence shown here is derived from an EMBL/GenBank/DDBJ whole genome shotgun (WGS) entry which is preliminary data.</text>
</comment>
<feature type="transmembrane region" description="Helical" evidence="1">
    <location>
        <begin position="50"/>
        <end position="73"/>
    </location>
</feature>
<gene>
    <name evidence="2" type="ORF">IX84_26870</name>
</gene>
<proteinExistence type="predicted"/>
<reference evidence="2 3" key="1">
    <citation type="journal article" date="2014" name="Int. J. Syst. Evol. Microbiol.">
        <title>Phaeodactylibacter xiamenensis gen. nov., sp. nov., a member of the family Saprospiraceae isolated from the marine alga Phaeodactylum tricornutum.</title>
        <authorList>
            <person name="Chen Z.Jr."/>
            <person name="Lei X."/>
            <person name="Lai Q."/>
            <person name="Li Y."/>
            <person name="Zhang B."/>
            <person name="Zhang J."/>
            <person name="Zhang H."/>
            <person name="Yang L."/>
            <person name="Zheng W."/>
            <person name="Tian Y."/>
            <person name="Yu Z."/>
            <person name="Xu H.Jr."/>
            <person name="Zheng T."/>
        </authorList>
    </citation>
    <scope>NUCLEOTIDE SEQUENCE [LARGE SCALE GENOMIC DNA]</scope>
    <source>
        <strain evidence="2 3">KD52</strain>
    </source>
</reference>
<evidence type="ECO:0000313" key="3">
    <source>
        <dbReference type="Proteomes" id="UP000029736"/>
    </source>
</evidence>
<accession>A0A098RZZ0</accession>
<protein>
    <submittedName>
        <fullName evidence="2">Uncharacterized protein</fullName>
    </submittedName>
</protein>
<name>A0A098RZZ0_9BACT</name>
<evidence type="ECO:0000313" key="2">
    <source>
        <dbReference type="EMBL" id="KGE85699.1"/>
    </source>
</evidence>
<keyword evidence="1" id="KW-0812">Transmembrane</keyword>
<sequence>MINLIGLIMEKLKKLLSRLSSPPKQEKQNEPEQRKRSLIGEFSSDFKKRLLGALSMFLIALIGSGLTFLFLIFGGYEYVQKIGWIEQSIKESREVCFEGQLVRLDESYEVPIANTTVVLKGVDDSSGQTNDEGYFEVTARVPLDSTYVYLRFVDDQNRPIHTCKAAVPLNQLEQRRPVRYVVSDEPLLIAL</sequence>
<keyword evidence="1" id="KW-0472">Membrane</keyword>
<dbReference type="EMBL" id="JPOS01000084">
    <property type="protein sequence ID" value="KGE85699.1"/>
    <property type="molecule type" value="Genomic_DNA"/>
</dbReference>
<evidence type="ECO:0000256" key="1">
    <source>
        <dbReference type="SAM" id="Phobius"/>
    </source>
</evidence>
<keyword evidence="1" id="KW-1133">Transmembrane helix</keyword>
<dbReference type="AlphaFoldDB" id="A0A098RZZ0"/>
<dbReference type="Proteomes" id="UP000029736">
    <property type="component" value="Unassembled WGS sequence"/>
</dbReference>
<organism evidence="2 3">
    <name type="scientific">Phaeodactylibacter xiamenensis</name>
    <dbReference type="NCBI Taxonomy" id="1524460"/>
    <lineage>
        <taxon>Bacteria</taxon>
        <taxon>Pseudomonadati</taxon>
        <taxon>Bacteroidota</taxon>
        <taxon>Saprospiria</taxon>
        <taxon>Saprospirales</taxon>
        <taxon>Haliscomenobacteraceae</taxon>
        <taxon>Phaeodactylibacter</taxon>
    </lineage>
</organism>
<keyword evidence="3" id="KW-1185">Reference proteome</keyword>